<accession>A0A0G0RDL7</accession>
<dbReference type="AlphaFoldDB" id="A0A0G0RDL7"/>
<proteinExistence type="predicted"/>
<evidence type="ECO:0000313" key="2">
    <source>
        <dbReference type="EMBL" id="KKR50804.1"/>
    </source>
</evidence>
<gene>
    <name evidence="2" type="ORF">UT84_C0006G0006</name>
</gene>
<name>A0A0G0RDL7_9BACT</name>
<protein>
    <submittedName>
        <fullName evidence="2">Uncharacterized protein</fullName>
    </submittedName>
</protein>
<feature type="compositionally biased region" description="Basic and acidic residues" evidence="1">
    <location>
        <begin position="45"/>
        <end position="57"/>
    </location>
</feature>
<feature type="region of interest" description="Disordered" evidence="1">
    <location>
        <begin position="1"/>
        <end position="59"/>
    </location>
</feature>
<dbReference type="EMBL" id="LBYI01000006">
    <property type="protein sequence ID" value="KKR50804.1"/>
    <property type="molecule type" value="Genomic_DNA"/>
</dbReference>
<reference evidence="2 3" key="1">
    <citation type="journal article" date="2015" name="Nature">
        <title>rRNA introns, odd ribosomes, and small enigmatic genomes across a large radiation of phyla.</title>
        <authorList>
            <person name="Brown C.T."/>
            <person name="Hug L.A."/>
            <person name="Thomas B.C."/>
            <person name="Sharon I."/>
            <person name="Castelle C.J."/>
            <person name="Singh A."/>
            <person name="Wilkins M.J."/>
            <person name="Williams K.H."/>
            <person name="Banfield J.F."/>
        </authorList>
    </citation>
    <scope>NUCLEOTIDE SEQUENCE [LARGE SCALE GENOMIC DNA]</scope>
</reference>
<evidence type="ECO:0000256" key="1">
    <source>
        <dbReference type="SAM" id="MobiDB-lite"/>
    </source>
</evidence>
<sequence>MAKGPVSAEMRGDTQVEFSRPQGQPEQKSKKTDGLGVSGALSALNKDKPRIKDRTDLKNLAAGRKKYRRFNTTDDYRESKFGVKKGKGNSPDNTEIHGTPAEGLDLDPRYLNIREELKQKWLMEHPGEDFLTEAGQNYNLGYLDRSQRDKPTLKSDSERVFRERYPDDATAYDIKEKTRVYEDPRLDPAVKLTEDDIIVATNNEVKDRSFGFDITWQRANRSQSMRGWRAFAERYPEKAAAYAEKHPGIKEALEEIRRQEQVQQQTQTGALIQAENDQLLADSVRVSENNLAENQVQTAEQPGENNTPDVITTEVNADAETKLLSAETAGAQAILLLGGEISTGIDKAKIEAIAEGGPIDTEKANKVSLDERKEYWRGDNSPFKDMTFEQQLERWKGKMQEFFDQYKGKPEAEFLQRMGIDVDSASAVAEAQKTYFIDGKGDVGLLAQTVAQNNTAEQIQENRALIEKLGKMHGEKSAKVIVEMAIGIKNAQTDIDTFIRTAQAAIDKGDDMPGADLIKFVNAKKEEQTETVEEAAPDVNNDREFKLNWDKRSASADTWTDGGGDLKVDGDVLSFTPNVNRLRNPYNPGTTEYDYFEKYQVRYFKPDQPSDFFIGEQRKRVERGVELAVNTGTDGEPKMVLTPMFWEIIEANPESVSGRWNDRYITLDQGENSVRSVRPVDLKIRNDEGTPRTVDVNFAWRGLKVDSQTLAEMQEKAVEYLEQQVASGKMPAETLDTAKALVSRYKAPRTVVRPREIPMLSRFRGPEKWRSNGSLAVHGHDIVYTTDELRKYRANRSIQITTADPVNPSRRILTAQAWDILDASSNGVDSNKSVTDSLTEPVMRRGGEWYRPVASFTADRPMLGRMRDLIRGSVSEAIAEGAMDSDVIRNVDTVLNYKSQNTENSVAQKEAA</sequence>
<comment type="caution">
    <text evidence="2">The sequence shown here is derived from an EMBL/GenBank/DDBJ whole genome shotgun (WGS) entry which is preliminary data.</text>
</comment>
<dbReference type="Proteomes" id="UP000034531">
    <property type="component" value="Unassembled WGS sequence"/>
</dbReference>
<evidence type="ECO:0000313" key="3">
    <source>
        <dbReference type="Proteomes" id="UP000034531"/>
    </source>
</evidence>
<organism evidence="2 3">
    <name type="scientific">Candidatus Curtissbacteria bacterium GW2011_GWA1_40_16</name>
    <dbReference type="NCBI Taxonomy" id="1618405"/>
    <lineage>
        <taxon>Bacteria</taxon>
        <taxon>Candidatus Curtissiibacteriota</taxon>
    </lineage>
</organism>
<feature type="region of interest" description="Disordered" evidence="1">
    <location>
        <begin position="78"/>
        <end position="103"/>
    </location>
</feature>